<keyword evidence="1" id="KW-0472">Membrane</keyword>
<evidence type="ECO:0000313" key="2">
    <source>
        <dbReference type="EMBL" id="WZU65805.1"/>
    </source>
</evidence>
<keyword evidence="1" id="KW-0812">Transmembrane</keyword>
<feature type="transmembrane region" description="Helical" evidence="1">
    <location>
        <begin position="71"/>
        <end position="93"/>
    </location>
</feature>
<proteinExistence type="predicted"/>
<accession>A0AAN0NJ33</accession>
<feature type="transmembrane region" description="Helical" evidence="1">
    <location>
        <begin position="12"/>
        <end position="38"/>
    </location>
</feature>
<dbReference type="KEGG" id="yrh:AABB31_01485"/>
<sequence length="155" mass="16543">MNWTNLNPDIISFGTFVAIIYLAISGSLGNVLWSVTLVRGLVSVLRDREADQTSKPATRSQAIQNDRRQSLALILLGAVIVGLFLAGTAFYVASGTPFELAVGMGMGIALVPLAYFFAIAATLLGGIVIALMTALVCMRIARQLGRTEIGSNRKR</sequence>
<feature type="transmembrane region" description="Helical" evidence="1">
    <location>
        <begin position="113"/>
        <end position="137"/>
    </location>
</feature>
<evidence type="ECO:0000256" key="1">
    <source>
        <dbReference type="SAM" id="Phobius"/>
    </source>
</evidence>
<dbReference type="Proteomes" id="UP001470809">
    <property type="component" value="Plasmid pSS1-5"/>
</dbReference>
<name>A0AAN0NJ33_9RHOB</name>
<keyword evidence="1" id="KW-1133">Transmembrane helix</keyword>
<dbReference type="AlphaFoldDB" id="A0AAN0NJ33"/>
<dbReference type="EMBL" id="CP151764">
    <property type="protein sequence ID" value="WZU65805.1"/>
    <property type="molecule type" value="Genomic_DNA"/>
</dbReference>
<reference evidence="2" key="1">
    <citation type="submission" date="2024-08" db="EMBL/GenBank/DDBJ databases">
        <title>Phylogenomic analyses of a clade within the roseobacter group suggest taxonomic reassignments of species of the genera Aestuariivita, Citreicella, Loktanella, Nautella, Pelagibaca, Ruegeria, Thalassobius, Thiobacimonas and Tropicibacter, and the proposal o.</title>
        <authorList>
            <person name="Jeon C.O."/>
        </authorList>
    </citation>
    <scope>NUCLEOTIDE SEQUENCE</scope>
    <source>
        <strain evidence="2">SS1-5</strain>
        <plasmid evidence="2">pSS1-5</plasmid>
    </source>
</reference>
<keyword evidence="2" id="KW-0614">Plasmid</keyword>
<evidence type="ECO:0000313" key="3">
    <source>
        <dbReference type="Proteomes" id="UP001470809"/>
    </source>
</evidence>
<keyword evidence="3" id="KW-1185">Reference proteome</keyword>
<gene>
    <name evidence="2" type="ORF">AABB31_01485</name>
</gene>
<dbReference type="RefSeq" id="WP_342075137.1">
    <property type="nucleotide sequence ID" value="NZ_CP151764.2"/>
</dbReference>
<organism evidence="2 3">
    <name type="scientific">Yoonia rhodophyticola</name>
    <dbReference type="NCBI Taxonomy" id="3137370"/>
    <lineage>
        <taxon>Bacteria</taxon>
        <taxon>Pseudomonadati</taxon>
        <taxon>Pseudomonadota</taxon>
        <taxon>Alphaproteobacteria</taxon>
        <taxon>Rhodobacterales</taxon>
        <taxon>Paracoccaceae</taxon>
        <taxon>Yoonia</taxon>
    </lineage>
</organism>
<protein>
    <submittedName>
        <fullName evidence="2">Uncharacterized protein</fullName>
    </submittedName>
</protein>
<geneLocation type="plasmid" evidence="2 3">
    <name>pSS1-5</name>
</geneLocation>